<feature type="domain" description="Serpin" evidence="3">
    <location>
        <begin position="140"/>
        <end position="474"/>
    </location>
</feature>
<dbReference type="PANTHER" id="PTHR11461:SF211">
    <property type="entry name" value="GH10112P-RELATED"/>
    <property type="match status" value="1"/>
</dbReference>
<gene>
    <name evidence="4" type="ORF">CKAN_00576000</name>
</gene>
<proteinExistence type="inferred from homology"/>
<dbReference type="InterPro" id="IPR042178">
    <property type="entry name" value="Serpin_sf_1"/>
</dbReference>
<organism evidence="4 5">
    <name type="scientific">Cinnamomum micranthum f. kanehirae</name>
    <dbReference type="NCBI Taxonomy" id="337451"/>
    <lineage>
        <taxon>Eukaryota</taxon>
        <taxon>Viridiplantae</taxon>
        <taxon>Streptophyta</taxon>
        <taxon>Embryophyta</taxon>
        <taxon>Tracheophyta</taxon>
        <taxon>Spermatophyta</taxon>
        <taxon>Magnoliopsida</taxon>
        <taxon>Magnoliidae</taxon>
        <taxon>Laurales</taxon>
        <taxon>Lauraceae</taxon>
        <taxon>Cinnamomum</taxon>
    </lineage>
</organism>
<comment type="caution">
    <text evidence="4">The sequence shown here is derived from an EMBL/GenBank/DDBJ whole genome shotgun (WGS) entry which is preliminary data.</text>
</comment>
<sequence length="478" mass="53430">MKQGIPWNWSEEKRKVGQLMGVGQLAGGEEEGWIVYGSFCCRVLVEMKKPEEVLVGGEEETDAGRRRRGLCHSLLVTSSQFFCIASDKSGFFRMGIEDYLFQQLSFLEGYGGQPMQNQKQPTKSLLNTAFYMQFIKNVGLKVSQNGSNFLFSPLSIHVILGMIAAGSSGRTLEQILSFLKLEDAHVLNSVTSELIHLISVDGTQNGGPCLAFINGMWADEVRKEVNLWVVSATNGLIQELLPYGSLDSSTMFVLANALHFKGAWNKKFYPTKTQNRKFYLLDGGTVHVPFMTNSEDQCVGSFDGFKVLKLPYLQGQDQRQFSMYFFLPDERDGLPSLLEYLSSDSKLLNEPVYLHEVKVGEFWLPKFKISFAMETSPILKEMGLVLPFSDVGDFTEMVDSRENLHLHVSEIFHKSFVEVNEDGTDAAAATAFVGVGCCPDPPEPIDFVADHPFMFMIREDVKGVVLFMGNVIDPSKSN</sequence>
<dbReference type="InterPro" id="IPR036186">
    <property type="entry name" value="Serpin_sf"/>
</dbReference>
<dbReference type="SMART" id="SM00093">
    <property type="entry name" value="SERPIN"/>
    <property type="match status" value="1"/>
</dbReference>
<dbReference type="OrthoDB" id="1063785at2759"/>
<dbReference type="Proteomes" id="UP000283530">
    <property type="component" value="Unassembled WGS sequence"/>
</dbReference>
<dbReference type="Gene3D" id="2.30.39.10">
    <property type="entry name" value="Alpha-1-antitrypsin, domain 1"/>
    <property type="match status" value="1"/>
</dbReference>
<dbReference type="STRING" id="337451.A0A3S3ND50"/>
<dbReference type="EMBL" id="QPKB01000002">
    <property type="protein sequence ID" value="RWR77280.1"/>
    <property type="molecule type" value="Genomic_DNA"/>
</dbReference>
<evidence type="ECO:0000259" key="3">
    <source>
        <dbReference type="SMART" id="SM00093"/>
    </source>
</evidence>
<dbReference type="SUPFAM" id="SSF56574">
    <property type="entry name" value="Serpins"/>
    <property type="match status" value="1"/>
</dbReference>
<dbReference type="InterPro" id="IPR023796">
    <property type="entry name" value="Serpin_dom"/>
</dbReference>
<dbReference type="PROSITE" id="PS00284">
    <property type="entry name" value="SERPIN"/>
    <property type="match status" value="1"/>
</dbReference>
<dbReference type="Gene3D" id="3.30.497.10">
    <property type="entry name" value="Antithrombin, subunit I, domain 2"/>
    <property type="match status" value="2"/>
</dbReference>
<dbReference type="InterPro" id="IPR042185">
    <property type="entry name" value="Serpin_sf_2"/>
</dbReference>
<dbReference type="InterPro" id="IPR023795">
    <property type="entry name" value="Serpin_CS"/>
</dbReference>
<dbReference type="GO" id="GO:0004867">
    <property type="term" value="F:serine-type endopeptidase inhibitor activity"/>
    <property type="evidence" value="ECO:0007669"/>
    <property type="project" value="InterPro"/>
</dbReference>
<evidence type="ECO:0000313" key="5">
    <source>
        <dbReference type="Proteomes" id="UP000283530"/>
    </source>
</evidence>
<name>A0A3S3ND50_9MAGN</name>
<dbReference type="GO" id="GO:0005615">
    <property type="term" value="C:extracellular space"/>
    <property type="evidence" value="ECO:0007669"/>
    <property type="project" value="InterPro"/>
</dbReference>
<dbReference type="AlphaFoldDB" id="A0A3S3ND50"/>
<dbReference type="Pfam" id="PF00079">
    <property type="entry name" value="Serpin"/>
    <property type="match status" value="1"/>
</dbReference>
<dbReference type="InterPro" id="IPR000215">
    <property type="entry name" value="Serpin_fam"/>
</dbReference>
<reference evidence="4 5" key="1">
    <citation type="journal article" date="2019" name="Nat. Plants">
        <title>Stout camphor tree genome fills gaps in understanding of flowering plant genome evolution.</title>
        <authorList>
            <person name="Chaw S.M."/>
            <person name="Liu Y.C."/>
            <person name="Wu Y.W."/>
            <person name="Wang H.Y."/>
            <person name="Lin C.I."/>
            <person name="Wu C.S."/>
            <person name="Ke H.M."/>
            <person name="Chang L.Y."/>
            <person name="Hsu C.Y."/>
            <person name="Yang H.T."/>
            <person name="Sudianto E."/>
            <person name="Hsu M.H."/>
            <person name="Wu K.P."/>
            <person name="Wang L.N."/>
            <person name="Leebens-Mack J.H."/>
            <person name="Tsai I.J."/>
        </authorList>
    </citation>
    <scope>NUCLEOTIDE SEQUENCE [LARGE SCALE GENOMIC DNA]</scope>
    <source>
        <strain evidence="5">cv. Chaw 1501</strain>
        <tissue evidence="4">Young leaves</tissue>
    </source>
</reference>
<dbReference type="PANTHER" id="PTHR11461">
    <property type="entry name" value="SERINE PROTEASE INHIBITOR, SERPIN"/>
    <property type="match status" value="1"/>
</dbReference>
<evidence type="ECO:0000313" key="4">
    <source>
        <dbReference type="EMBL" id="RWR77280.1"/>
    </source>
</evidence>
<accession>A0A3S3ND50</accession>
<protein>
    <submittedName>
        <fullName evidence="4">Serpin-ZX</fullName>
    </submittedName>
</protein>
<keyword evidence="5" id="KW-1185">Reference proteome</keyword>
<evidence type="ECO:0000256" key="2">
    <source>
        <dbReference type="RuleBase" id="RU000411"/>
    </source>
</evidence>
<evidence type="ECO:0000256" key="1">
    <source>
        <dbReference type="ARBA" id="ARBA00009500"/>
    </source>
</evidence>
<comment type="similarity">
    <text evidence="1 2">Belongs to the serpin family.</text>
</comment>
<dbReference type="CDD" id="cd02043">
    <property type="entry name" value="serpinP_plants"/>
    <property type="match status" value="1"/>
</dbReference>